<reference evidence="2 3" key="1">
    <citation type="submission" date="2024-11" db="EMBL/GenBank/DDBJ databases">
        <title>Adaptive evolution of stress response genes in parasites aligns with host niche diversity.</title>
        <authorList>
            <person name="Hahn C."/>
            <person name="Resl P."/>
        </authorList>
    </citation>
    <scope>NUCLEOTIDE SEQUENCE [LARGE SCALE GENOMIC DNA]</scope>
    <source>
        <strain evidence="2">EGGRZ-B1_66</strain>
        <tissue evidence="2">Body</tissue>
    </source>
</reference>
<proteinExistence type="predicted"/>
<name>A0ABD2Q365_9PLAT</name>
<keyword evidence="3" id="KW-1185">Reference proteome</keyword>
<feature type="compositionally biased region" description="Low complexity" evidence="1">
    <location>
        <begin position="144"/>
        <end position="163"/>
    </location>
</feature>
<sequence length="192" mass="21044">MVGSARVLAKQPLWNELLQCMREQHLLVEGGLDNLTEFAGVMAANKAPYTYKPGMHLPAREVAVPPAMQMQAPQDVAVLEAMMMQCASLYFGANNNSSKTAVPKPMQQMPLGVVPPSGGFDQRMQSYLLSLQQQQQQTKGKGASQMFSQQQQQQMGRRSLMSQDMAPLGSDLIASLPHAGVDYASQQQQSQF</sequence>
<evidence type="ECO:0000313" key="3">
    <source>
        <dbReference type="Proteomes" id="UP001626550"/>
    </source>
</evidence>
<keyword evidence="2" id="KW-0347">Helicase</keyword>
<feature type="region of interest" description="Disordered" evidence="1">
    <location>
        <begin position="134"/>
        <end position="171"/>
    </location>
</feature>
<dbReference type="Proteomes" id="UP001626550">
    <property type="component" value="Unassembled WGS sequence"/>
</dbReference>
<dbReference type="GO" id="GO:0004386">
    <property type="term" value="F:helicase activity"/>
    <property type="evidence" value="ECO:0007669"/>
    <property type="project" value="UniProtKB-KW"/>
</dbReference>
<accession>A0ABD2Q365</accession>
<comment type="caution">
    <text evidence="2">The sequence shown here is derived from an EMBL/GenBank/DDBJ whole genome shotgun (WGS) entry which is preliminary data.</text>
</comment>
<evidence type="ECO:0000256" key="1">
    <source>
        <dbReference type="SAM" id="MobiDB-lite"/>
    </source>
</evidence>
<keyword evidence="2" id="KW-0067">ATP-binding</keyword>
<protein>
    <submittedName>
        <fullName evidence="2">ATP-dependent helicase NAM7</fullName>
    </submittedName>
</protein>
<dbReference type="EMBL" id="JBJKFK010001113">
    <property type="protein sequence ID" value="KAL3314055.1"/>
    <property type="molecule type" value="Genomic_DNA"/>
</dbReference>
<organism evidence="2 3">
    <name type="scientific">Cichlidogyrus casuarinus</name>
    <dbReference type="NCBI Taxonomy" id="1844966"/>
    <lineage>
        <taxon>Eukaryota</taxon>
        <taxon>Metazoa</taxon>
        <taxon>Spiralia</taxon>
        <taxon>Lophotrochozoa</taxon>
        <taxon>Platyhelminthes</taxon>
        <taxon>Monogenea</taxon>
        <taxon>Monopisthocotylea</taxon>
        <taxon>Dactylogyridea</taxon>
        <taxon>Ancyrocephalidae</taxon>
        <taxon>Cichlidogyrus</taxon>
    </lineage>
</organism>
<keyword evidence="2" id="KW-0378">Hydrolase</keyword>
<keyword evidence="2" id="KW-0547">Nucleotide-binding</keyword>
<gene>
    <name evidence="2" type="primary">UPF1_1</name>
    <name evidence="2" type="ORF">Ciccas_007337</name>
</gene>
<evidence type="ECO:0000313" key="2">
    <source>
        <dbReference type="EMBL" id="KAL3314055.1"/>
    </source>
</evidence>
<dbReference type="AlphaFoldDB" id="A0ABD2Q365"/>